<dbReference type="SUPFAM" id="SSF53383">
    <property type="entry name" value="PLP-dependent transferases"/>
    <property type="match status" value="1"/>
</dbReference>
<evidence type="ECO:0000256" key="3">
    <source>
        <dbReference type="ARBA" id="ARBA00023015"/>
    </source>
</evidence>
<dbReference type="PROSITE" id="PS50949">
    <property type="entry name" value="HTH_GNTR"/>
    <property type="match status" value="1"/>
</dbReference>
<dbReference type="GO" id="GO:0008483">
    <property type="term" value="F:transaminase activity"/>
    <property type="evidence" value="ECO:0007669"/>
    <property type="project" value="UniProtKB-KW"/>
</dbReference>
<sequence>MLTYPMEERGSLPLYEYLCRRIRADILSGALPAGTRLPSKRALAEHLRVSVVTVEGAYSQLEAEGYLQAQPKRGFFVSAVEQAPPPAVRSVLMPETTTVSWRLDLARNQVDTARFPVSTWARLTRQVLSEAPEALLSPVPHQGLAALRQAIADDLRDFKGMAVSPEQIVIGAGAEYLYLLLAQLLGRDTVFAVEDPGYPKIRQVYDACGAACVPIPLDNQGVELAALMRSKARALHISPNHQYPTGLVTPIARRQALLRWAEDTGSTIIEDDYDSEFRYTGRPIPTLQSIDDRGRVIYLNTFSQTISPSMRLGFLVLPPRLLERYRQELGFYACTVPALEQHVLARFIAGGHYERHLSRMRKEYRDRRSATISAFRASPLASHVTFSEEGAGLHFLLRLDTNRSDEELRRLTAEAGIRLSFLSEYAAVPDPRFAHTLVINYAGLSQSDLEEALQLLTDVLLPLLA</sequence>
<dbReference type="Pfam" id="PF00392">
    <property type="entry name" value="GntR"/>
    <property type="match status" value="1"/>
</dbReference>
<dbReference type="RefSeq" id="WP_187014688.1">
    <property type="nucleotide sequence ID" value="NZ_JACOQI010000007.1"/>
</dbReference>
<dbReference type="PANTHER" id="PTHR46577">
    <property type="entry name" value="HTH-TYPE TRANSCRIPTIONAL REGULATORY PROTEIN GABR"/>
    <property type="match status" value="1"/>
</dbReference>
<dbReference type="SUPFAM" id="SSF46785">
    <property type="entry name" value="Winged helix' DNA-binding domain"/>
    <property type="match status" value="1"/>
</dbReference>
<dbReference type="GO" id="GO:0003700">
    <property type="term" value="F:DNA-binding transcription factor activity"/>
    <property type="evidence" value="ECO:0007669"/>
    <property type="project" value="InterPro"/>
</dbReference>
<keyword evidence="2" id="KW-0663">Pyridoxal phosphate</keyword>
<keyword evidence="7" id="KW-0032">Aminotransferase</keyword>
<keyword evidence="8" id="KW-1185">Reference proteome</keyword>
<evidence type="ECO:0000313" key="7">
    <source>
        <dbReference type="EMBL" id="MBC5770436.1"/>
    </source>
</evidence>
<dbReference type="Gene3D" id="1.10.10.10">
    <property type="entry name" value="Winged helix-like DNA-binding domain superfamily/Winged helix DNA-binding domain"/>
    <property type="match status" value="1"/>
</dbReference>
<dbReference type="EMBL" id="JACOQI010000007">
    <property type="protein sequence ID" value="MBC5770436.1"/>
    <property type="molecule type" value="Genomic_DNA"/>
</dbReference>
<organism evidence="7 8">
    <name type="scientific">Dysosmobacter segnis</name>
    <dbReference type="NCBI Taxonomy" id="2763042"/>
    <lineage>
        <taxon>Bacteria</taxon>
        <taxon>Bacillati</taxon>
        <taxon>Bacillota</taxon>
        <taxon>Clostridia</taxon>
        <taxon>Eubacteriales</taxon>
        <taxon>Oscillospiraceae</taxon>
        <taxon>Dysosmobacter</taxon>
    </lineage>
</organism>
<dbReference type="Gene3D" id="3.40.640.10">
    <property type="entry name" value="Type I PLP-dependent aspartate aminotransferase-like (Major domain)"/>
    <property type="match status" value="1"/>
</dbReference>
<name>A0A923S7A6_9FIRM</name>
<dbReference type="InterPro" id="IPR036390">
    <property type="entry name" value="WH_DNA-bd_sf"/>
</dbReference>
<dbReference type="GO" id="GO:0030170">
    <property type="term" value="F:pyridoxal phosphate binding"/>
    <property type="evidence" value="ECO:0007669"/>
    <property type="project" value="InterPro"/>
</dbReference>
<reference evidence="7" key="1">
    <citation type="submission" date="2020-08" db="EMBL/GenBank/DDBJ databases">
        <title>Genome public.</title>
        <authorList>
            <person name="Liu C."/>
            <person name="Sun Q."/>
        </authorList>
    </citation>
    <scope>NUCLEOTIDE SEQUENCE</scope>
    <source>
        <strain evidence="7">BX15</strain>
    </source>
</reference>
<dbReference type="GO" id="GO:0003677">
    <property type="term" value="F:DNA binding"/>
    <property type="evidence" value="ECO:0007669"/>
    <property type="project" value="UniProtKB-KW"/>
</dbReference>
<dbReference type="CDD" id="cd00609">
    <property type="entry name" value="AAT_like"/>
    <property type="match status" value="1"/>
</dbReference>
<dbReference type="Pfam" id="PF00155">
    <property type="entry name" value="Aminotran_1_2"/>
    <property type="match status" value="1"/>
</dbReference>
<evidence type="ECO:0000313" key="8">
    <source>
        <dbReference type="Proteomes" id="UP000620327"/>
    </source>
</evidence>
<dbReference type="InterPro" id="IPR015424">
    <property type="entry name" value="PyrdxlP-dep_Trfase"/>
</dbReference>
<keyword evidence="3" id="KW-0805">Transcription regulation</keyword>
<accession>A0A923S7A6</accession>
<dbReference type="CDD" id="cd07377">
    <property type="entry name" value="WHTH_GntR"/>
    <property type="match status" value="1"/>
</dbReference>
<dbReference type="SMART" id="SM00345">
    <property type="entry name" value="HTH_GNTR"/>
    <property type="match status" value="1"/>
</dbReference>
<keyword evidence="4" id="KW-0238">DNA-binding</keyword>
<evidence type="ECO:0000256" key="1">
    <source>
        <dbReference type="ARBA" id="ARBA00005384"/>
    </source>
</evidence>
<dbReference type="InterPro" id="IPR036388">
    <property type="entry name" value="WH-like_DNA-bd_sf"/>
</dbReference>
<evidence type="ECO:0000259" key="6">
    <source>
        <dbReference type="PROSITE" id="PS50949"/>
    </source>
</evidence>
<gene>
    <name evidence="7" type="ORF">H8Z83_08905</name>
</gene>
<comment type="caution">
    <text evidence="7">The sequence shown here is derived from an EMBL/GenBank/DDBJ whole genome shotgun (WGS) entry which is preliminary data.</text>
</comment>
<keyword evidence="5" id="KW-0804">Transcription</keyword>
<evidence type="ECO:0000256" key="4">
    <source>
        <dbReference type="ARBA" id="ARBA00023125"/>
    </source>
</evidence>
<protein>
    <submittedName>
        <fullName evidence="7">PLP-dependent aminotransferase family protein</fullName>
    </submittedName>
</protein>
<feature type="domain" description="HTH gntR-type" evidence="6">
    <location>
        <begin position="12"/>
        <end position="80"/>
    </location>
</feature>
<dbReference type="InterPro" id="IPR051446">
    <property type="entry name" value="HTH_trans_reg/aminotransferase"/>
</dbReference>
<evidence type="ECO:0000256" key="2">
    <source>
        <dbReference type="ARBA" id="ARBA00022898"/>
    </source>
</evidence>
<evidence type="ECO:0000256" key="5">
    <source>
        <dbReference type="ARBA" id="ARBA00023163"/>
    </source>
</evidence>
<dbReference type="InterPro" id="IPR000524">
    <property type="entry name" value="Tscrpt_reg_HTH_GntR"/>
</dbReference>
<dbReference type="PANTHER" id="PTHR46577:SF1">
    <property type="entry name" value="HTH-TYPE TRANSCRIPTIONAL REGULATORY PROTEIN GABR"/>
    <property type="match status" value="1"/>
</dbReference>
<keyword evidence="7" id="KW-0808">Transferase</keyword>
<dbReference type="InterPro" id="IPR004839">
    <property type="entry name" value="Aminotransferase_I/II_large"/>
</dbReference>
<dbReference type="AlphaFoldDB" id="A0A923S7A6"/>
<proteinExistence type="inferred from homology"/>
<dbReference type="Proteomes" id="UP000620327">
    <property type="component" value="Unassembled WGS sequence"/>
</dbReference>
<dbReference type="InterPro" id="IPR015421">
    <property type="entry name" value="PyrdxlP-dep_Trfase_major"/>
</dbReference>
<comment type="similarity">
    <text evidence="1">In the C-terminal section; belongs to the class-I pyridoxal-phosphate-dependent aminotransferase family.</text>
</comment>